<dbReference type="STRING" id="1033731.SAMN05444145_101256"/>
<evidence type="ECO:0000256" key="1">
    <source>
        <dbReference type="ARBA" id="ARBA00022679"/>
    </source>
</evidence>
<dbReference type="Gene3D" id="3.40.50.620">
    <property type="entry name" value="HUPs"/>
    <property type="match status" value="1"/>
</dbReference>
<evidence type="ECO:0000313" key="6">
    <source>
        <dbReference type="Proteomes" id="UP000183253"/>
    </source>
</evidence>
<evidence type="ECO:0000256" key="2">
    <source>
        <dbReference type="ARBA" id="ARBA00022777"/>
    </source>
</evidence>
<keyword evidence="1" id="KW-0808">Transferase</keyword>
<dbReference type="GO" id="GO:0005737">
    <property type="term" value="C:cytoplasm"/>
    <property type="evidence" value="ECO:0007669"/>
    <property type="project" value="UniProtKB-ARBA"/>
</dbReference>
<sequence>MEKQDSVQRFLELIRRSHRGKFKVYIGMSAGVGKTYRMLQEARQLLDAGVDVSIGYIETHGRTETEALVEGLPLVPRRRLFYKGKELEEMDTLGIINLHPEIVVVDELAHTNIEGSGNPKRWQDVMQILDAGISVISAVNIQHIEGLNEAVEKITGIEVRERVPDSVLAMADEVVNIDLTADELIGRLKAGKIYRPDKIAAALGNFFTQDNLLQLRELALKEVALRVEKKVENQMAEGDKVRHDKLLAVIDSSEKRARRVIRKTARMATHLNTSFTVLYIQSDREAADRIPLARQRYLMNNLNLAAELGGEIRRKHSNAPVETIVEFCREQKINIVCVGRPEFSLISLLKGAFGLRRLTGKLSRMNIDLFIFS</sequence>
<dbReference type="Gene3D" id="3.40.50.300">
    <property type="entry name" value="P-loop containing nucleotide triphosphate hydrolases"/>
    <property type="match status" value="1"/>
</dbReference>
<dbReference type="InterPro" id="IPR014729">
    <property type="entry name" value="Rossmann-like_a/b/a_fold"/>
</dbReference>
<dbReference type="InterPro" id="IPR052023">
    <property type="entry name" value="Histidine_kinase_KdpD"/>
</dbReference>
<evidence type="ECO:0000259" key="4">
    <source>
        <dbReference type="Pfam" id="PF02702"/>
    </source>
</evidence>
<dbReference type="EMBL" id="FNRI01000001">
    <property type="protein sequence ID" value="SEA00139.1"/>
    <property type="molecule type" value="Genomic_DNA"/>
</dbReference>
<dbReference type="Pfam" id="PF02702">
    <property type="entry name" value="KdpD"/>
    <property type="match status" value="1"/>
</dbReference>
<dbReference type="InterPro" id="IPR003852">
    <property type="entry name" value="Sig_transdc_His_kinase_KdpD_N"/>
</dbReference>
<dbReference type="GO" id="GO:0005886">
    <property type="term" value="C:plasma membrane"/>
    <property type="evidence" value="ECO:0007669"/>
    <property type="project" value="TreeGrafter"/>
</dbReference>
<dbReference type="RefSeq" id="WP_010259447.1">
    <property type="nucleotide sequence ID" value="NZ_CAEG01000001.1"/>
</dbReference>
<organism evidence="5 6">
    <name type="scientific">Alistipes timonensis JC136</name>
    <dbReference type="NCBI Taxonomy" id="1033731"/>
    <lineage>
        <taxon>Bacteria</taxon>
        <taxon>Pseudomonadati</taxon>
        <taxon>Bacteroidota</taxon>
        <taxon>Bacteroidia</taxon>
        <taxon>Bacteroidales</taxon>
        <taxon>Rikenellaceae</taxon>
        <taxon>Alistipes</taxon>
    </lineage>
</organism>
<dbReference type="GO" id="GO:0000155">
    <property type="term" value="F:phosphorelay sensor kinase activity"/>
    <property type="evidence" value="ECO:0007669"/>
    <property type="project" value="InterPro"/>
</dbReference>
<gene>
    <name evidence="5" type="ORF">SAMN05444145_101256</name>
</gene>
<evidence type="ECO:0000313" key="5">
    <source>
        <dbReference type="EMBL" id="SEA00139.1"/>
    </source>
</evidence>
<keyword evidence="6" id="KW-1185">Reference proteome</keyword>
<dbReference type="Proteomes" id="UP000183253">
    <property type="component" value="Unassembled WGS sequence"/>
</dbReference>
<keyword evidence="2 5" id="KW-0418">Kinase</keyword>
<accession>A0A1H3XLA5</accession>
<dbReference type="AlphaFoldDB" id="A0A1H3XLA5"/>
<dbReference type="FunFam" id="3.40.50.300:FF:000483">
    <property type="entry name" value="Sensor histidine kinase KdpD"/>
    <property type="match status" value="1"/>
</dbReference>
<name>A0A1H3XLA5_9BACT</name>
<dbReference type="SUPFAM" id="SSF52402">
    <property type="entry name" value="Adenine nucleotide alpha hydrolases-like"/>
    <property type="match status" value="1"/>
</dbReference>
<dbReference type="PANTHER" id="PTHR45569:SF1">
    <property type="entry name" value="SENSOR PROTEIN KDPD"/>
    <property type="match status" value="1"/>
</dbReference>
<feature type="domain" description="Signal transduction histidine kinase osmosensitive K+ channel sensor N-terminal" evidence="4">
    <location>
        <begin position="19"/>
        <end position="227"/>
    </location>
</feature>
<dbReference type="InterPro" id="IPR027417">
    <property type="entry name" value="P-loop_NTPase"/>
</dbReference>
<evidence type="ECO:0000256" key="3">
    <source>
        <dbReference type="ARBA" id="ARBA00023012"/>
    </source>
</evidence>
<reference evidence="5 6" key="1">
    <citation type="submission" date="2016-10" db="EMBL/GenBank/DDBJ databases">
        <authorList>
            <person name="de Groot N.N."/>
        </authorList>
    </citation>
    <scope>NUCLEOTIDE SEQUENCE [LARGE SCALE GENOMIC DNA]</scope>
    <source>
        <strain evidence="5 6">DSM 25383</strain>
    </source>
</reference>
<proteinExistence type="predicted"/>
<keyword evidence="3" id="KW-0902">Two-component regulatory system</keyword>
<dbReference type="PANTHER" id="PTHR45569">
    <property type="entry name" value="SENSOR PROTEIN KDPD"/>
    <property type="match status" value="1"/>
</dbReference>
<dbReference type="OrthoDB" id="9806130at2"/>
<protein>
    <submittedName>
        <fullName evidence="5">Two-component system, OmpR family, sensor histidine kinase KdpD</fullName>
    </submittedName>
</protein>